<feature type="compositionally biased region" description="Acidic residues" evidence="1">
    <location>
        <begin position="41"/>
        <end position="62"/>
    </location>
</feature>
<evidence type="ECO:0000313" key="3">
    <source>
        <dbReference type="EMBL" id="ABW66766.1"/>
    </source>
</evidence>
<evidence type="ECO:0000256" key="2">
    <source>
        <dbReference type="SAM" id="SignalP"/>
    </source>
</evidence>
<gene>
    <name evidence="3" type="ordered locus">Dole_0956</name>
</gene>
<sequence length="594" mass="65592">MRAKTILCLAACVLLFFMVGGCGGGSGSDGTPAVHPAPVDSNDDAVVDEEPSDTDDDTDEEPPGPSCEEPVAGTADVTFTDLLEEMVRREAFVVYPAPEYTSAMFSSYDRGSTAPDNPGWFDNWDFCQYVRQEVIDGRNEWVLFDHEGPGAVVRIWLTAPLYQGTIRVYLNSSDTPVIEGASDDIGKQALVGSPLSAERSLGMNLYLPIPYACRCKITYDGPNCFGIFDNWNDRLYYQVNYRAYAAGTTVQSFSMDDLTAYGTEIQNVQNHLSAPSMSVPAPDRIIDGTPGIVLDPDETFEQTISGPGAITRLQISLDSAADIDQALRSTILAMDFDGVTRVWSPVGDFFGSGPGRYPYVTWWQEVAGDNTMTTRWVMPFQATAVIRLINLGDQQVTVSLKDTEVMDDAWQEGASMYFHATWHSQRNIPVAGNSIDLSTFRFTANGRDWNYVTINGKGRYMGDTLTVYNRANAWWGEGDSKIWVDDEAFPSFFGTGTEDYYGYAFCGDGGTYEAPFHAQPRGEGDSDNIGYTTNTRTRSLDAIPFTSRLQVDMELWHWATTEMDYAVTCYWYAFDGATSNRVAEPDEAAALLAE</sequence>
<organism evidence="3 4">
    <name type="scientific">Desulfosudis oleivorans (strain DSM 6200 / JCM 39069 / Hxd3)</name>
    <name type="common">Desulfococcus oleovorans</name>
    <dbReference type="NCBI Taxonomy" id="96561"/>
    <lineage>
        <taxon>Bacteria</taxon>
        <taxon>Pseudomonadati</taxon>
        <taxon>Thermodesulfobacteriota</taxon>
        <taxon>Desulfobacteria</taxon>
        <taxon>Desulfobacterales</taxon>
        <taxon>Desulfosudaceae</taxon>
        <taxon>Desulfosudis</taxon>
    </lineage>
</organism>
<dbReference type="Proteomes" id="UP000008561">
    <property type="component" value="Chromosome"/>
</dbReference>
<dbReference type="KEGG" id="dol:Dole_0956"/>
<dbReference type="HOGENOM" id="CLU_026223_0_0_7"/>
<evidence type="ECO:0008006" key="5">
    <source>
        <dbReference type="Google" id="ProtNLM"/>
    </source>
</evidence>
<proteinExistence type="predicted"/>
<accession>A8ZWF8</accession>
<evidence type="ECO:0000256" key="1">
    <source>
        <dbReference type="SAM" id="MobiDB-lite"/>
    </source>
</evidence>
<reference evidence="3 4" key="1">
    <citation type="submission" date="2007-10" db="EMBL/GenBank/DDBJ databases">
        <title>Complete sequence of Desulfococcus oleovorans Hxd3.</title>
        <authorList>
            <consortium name="US DOE Joint Genome Institute"/>
            <person name="Copeland A."/>
            <person name="Lucas S."/>
            <person name="Lapidus A."/>
            <person name="Barry K."/>
            <person name="Glavina del Rio T."/>
            <person name="Dalin E."/>
            <person name="Tice H."/>
            <person name="Pitluck S."/>
            <person name="Kiss H."/>
            <person name="Brettin T."/>
            <person name="Bruce D."/>
            <person name="Detter J.C."/>
            <person name="Han C."/>
            <person name="Schmutz J."/>
            <person name="Larimer F."/>
            <person name="Land M."/>
            <person name="Hauser L."/>
            <person name="Kyrpides N."/>
            <person name="Kim E."/>
            <person name="Wawrik B."/>
            <person name="Richardson P."/>
        </authorList>
    </citation>
    <scope>NUCLEOTIDE SEQUENCE [LARGE SCALE GENOMIC DNA]</scope>
    <source>
        <strain evidence="4">DSM 6200 / JCM 39069 / Hxd3</strain>
    </source>
</reference>
<feature type="chain" id="PRO_5002731415" description="DUF2961 domain-containing protein" evidence="2">
    <location>
        <begin position="25"/>
        <end position="594"/>
    </location>
</feature>
<dbReference type="eggNOG" id="COG4030">
    <property type="taxonomic scope" value="Bacteria"/>
</dbReference>
<protein>
    <recommendedName>
        <fullName evidence="5">DUF2961 domain-containing protein</fullName>
    </recommendedName>
</protein>
<dbReference type="Pfam" id="PF11175">
    <property type="entry name" value="DUF2961"/>
    <property type="match status" value="1"/>
</dbReference>
<dbReference type="RefSeq" id="WP_012174384.1">
    <property type="nucleotide sequence ID" value="NC_009943.1"/>
</dbReference>
<keyword evidence="2" id="KW-0732">Signal</keyword>
<dbReference type="PROSITE" id="PS51257">
    <property type="entry name" value="PROKAR_LIPOPROTEIN"/>
    <property type="match status" value="1"/>
</dbReference>
<dbReference type="Gene3D" id="2.60.120.1390">
    <property type="match status" value="2"/>
</dbReference>
<feature type="region of interest" description="Disordered" evidence="1">
    <location>
        <begin position="27"/>
        <end position="73"/>
    </location>
</feature>
<evidence type="ECO:0000313" key="4">
    <source>
        <dbReference type="Proteomes" id="UP000008561"/>
    </source>
</evidence>
<name>A8ZWF8_DESOH</name>
<dbReference type="EMBL" id="CP000859">
    <property type="protein sequence ID" value="ABW66766.1"/>
    <property type="molecule type" value="Genomic_DNA"/>
</dbReference>
<feature type="signal peptide" evidence="2">
    <location>
        <begin position="1"/>
        <end position="24"/>
    </location>
</feature>
<dbReference type="InterPro" id="IPR021345">
    <property type="entry name" value="DUF2961"/>
</dbReference>
<keyword evidence="4" id="KW-1185">Reference proteome</keyword>
<dbReference type="AlphaFoldDB" id="A8ZWF8"/>